<accession>A0A244CLC9</accession>
<keyword evidence="1" id="KW-0732">Signal</keyword>
<name>A0A244CLC9_PSEDV</name>
<keyword evidence="3" id="KW-1185">Reference proteome</keyword>
<comment type="caution">
    <text evidence="2">The sequence shown here is derived from an EMBL/GenBank/DDBJ whole genome shotgun (WGS) entry which is preliminary data.</text>
</comment>
<protein>
    <recommendedName>
        <fullName evidence="4">Solute-binding protein family 3/N-terminal domain-containing protein</fullName>
    </recommendedName>
</protein>
<dbReference type="OrthoDB" id="6383310at2"/>
<sequence>MLRIIFFVLAFTLSPSILAKCLLNLAAPTDISVLSSEIKRLKRAYRRINCEINIHPMPAGRAIRQDNLDTTIDGEVVRFTNFSHIVPDFIMVEPAIAHMKVYAYTKKNLHSPISWQVLHDYSVATVRGYVMIEQHLFNHPNNLAVTDSAQVISLLEKDRVDFAILPEPVALFTDETIHKSHPVLLSEPLYHFLHKRNQHLVAPLSKALQTELDALKPH</sequence>
<feature type="signal peptide" evidence="1">
    <location>
        <begin position="1"/>
        <end position="19"/>
    </location>
</feature>
<evidence type="ECO:0000256" key="1">
    <source>
        <dbReference type="SAM" id="SignalP"/>
    </source>
</evidence>
<dbReference type="EMBL" id="MWPV01000006">
    <property type="protein sequence ID" value="OUL56423.1"/>
    <property type="molecule type" value="Genomic_DNA"/>
</dbReference>
<dbReference type="SUPFAM" id="SSF53850">
    <property type="entry name" value="Periplasmic binding protein-like II"/>
    <property type="match status" value="1"/>
</dbReference>
<evidence type="ECO:0000313" key="3">
    <source>
        <dbReference type="Proteomes" id="UP000194841"/>
    </source>
</evidence>
<reference evidence="2 3" key="1">
    <citation type="submission" date="2017-02" db="EMBL/GenBank/DDBJ databases">
        <title>Pseudoalteromonas ulvae TC14 Genome.</title>
        <authorList>
            <person name="Molmeret M."/>
        </authorList>
    </citation>
    <scope>NUCLEOTIDE SEQUENCE [LARGE SCALE GENOMIC DNA]</scope>
    <source>
        <strain evidence="2">TC14</strain>
    </source>
</reference>
<organism evidence="2 3">
    <name type="scientific">Pseudoalteromonas ulvae</name>
    <dbReference type="NCBI Taxonomy" id="107327"/>
    <lineage>
        <taxon>Bacteria</taxon>
        <taxon>Pseudomonadati</taxon>
        <taxon>Pseudomonadota</taxon>
        <taxon>Gammaproteobacteria</taxon>
        <taxon>Alteromonadales</taxon>
        <taxon>Pseudoalteromonadaceae</taxon>
        <taxon>Pseudoalteromonas</taxon>
    </lineage>
</organism>
<feature type="chain" id="PRO_5012534906" description="Solute-binding protein family 3/N-terminal domain-containing protein" evidence="1">
    <location>
        <begin position="20"/>
        <end position="218"/>
    </location>
</feature>
<evidence type="ECO:0008006" key="4">
    <source>
        <dbReference type="Google" id="ProtNLM"/>
    </source>
</evidence>
<dbReference type="AlphaFoldDB" id="A0A244CLC9"/>
<dbReference type="RefSeq" id="WP_086745396.1">
    <property type="nucleotide sequence ID" value="NZ_MWPV01000006.1"/>
</dbReference>
<dbReference type="Proteomes" id="UP000194841">
    <property type="component" value="Unassembled WGS sequence"/>
</dbReference>
<gene>
    <name evidence="2" type="ORF">B1199_17285</name>
</gene>
<evidence type="ECO:0000313" key="2">
    <source>
        <dbReference type="EMBL" id="OUL56423.1"/>
    </source>
</evidence>
<proteinExistence type="predicted"/>